<dbReference type="EMBL" id="SLWY01000007">
    <property type="protein sequence ID" value="TCO81792.1"/>
    <property type="molecule type" value="Genomic_DNA"/>
</dbReference>
<gene>
    <name evidence="1" type="ORF">EV699_107186</name>
</gene>
<dbReference type="AlphaFoldDB" id="A0A4R2L5S6"/>
<evidence type="ECO:0000313" key="1">
    <source>
        <dbReference type="EMBL" id="TCO81792.1"/>
    </source>
</evidence>
<proteinExistence type="predicted"/>
<accession>A0A4R2L5S6</accession>
<evidence type="ECO:0000313" key="2">
    <source>
        <dbReference type="Proteomes" id="UP000295765"/>
    </source>
</evidence>
<organism evidence="1 2">
    <name type="scientific">Plasticicumulans lactativorans</name>
    <dbReference type="NCBI Taxonomy" id="1133106"/>
    <lineage>
        <taxon>Bacteria</taxon>
        <taxon>Pseudomonadati</taxon>
        <taxon>Pseudomonadota</taxon>
        <taxon>Gammaproteobacteria</taxon>
        <taxon>Candidatus Competibacteraceae</taxon>
        <taxon>Plasticicumulans</taxon>
    </lineage>
</organism>
<dbReference type="OrthoDB" id="7362591at2"/>
<dbReference type="RefSeq" id="WP_132541074.1">
    <property type="nucleotide sequence ID" value="NZ_SLWY01000007.1"/>
</dbReference>
<protein>
    <submittedName>
        <fullName evidence="1">Uncharacterized protein</fullName>
    </submittedName>
</protein>
<dbReference type="Proteomes" id="UP000295765">
    <property type="component" value="Unassembled WGS sequence"/>
</dbReference>
<name>A0A4R2L5S6_9GAMM</name>
<reference evidence="1 2" key="1">
    <citation type="submission" date="2019-03" db="EMBL/GenBank/DDBJ databases">
        <title>Genomic Encyclopedia of Type Strains, Phase IV (KMG-IV): sequencing the most valuable type-strain genomes for metagenomic binning, comparative biology and taxonomic classification.</title>
        <authorList>
            <person name="Goeker M."/>
        </authorList>
    </citation>
    <scope>NUCLEOTIDE SEQUENCE [LARGE SCALE GENOMIC DNA]</scope>
    <source>
        <strain evidence="1 2">DSM 25287</strain>
    </source>
</reference>
<comment type="caution">
    <text evidence="1">The sequence shown here is derived from an EMBL/GenBank/DDBJ whole genome shotgun (WGS) entry which is preliminary data.</text>
</comment>
<keyword evidence="2" id="KW-1185">Reference proteome</keyword>
<sequence length="248" mass="27300">MSRAHEALYEIARDLTTLEINTVLKEHMTALKMPPVPTALRDIIDGYERELRTLLDAGAVDEPLAALTCNTAARHGNGGFDFASDGELDVDALIGDFQTLHQLARRAIGADGTAAREWLRRDRPVEPLEAARRLRRVHRSCTQVLDILGHAGAATGKAAALDLGYREMIELRKIWDLGTEEVVAQTVIQLDGDVLTRISKAHASDTFLLQVHEDSTKTAIRMWTGLIDTVVSFFGALAGRVETRARQP</sequence>